<evidence type="ECO:0000256" key="1">
    <source>
        <dbReference type="SAM" id="SignalP"/>
    </source>
</evidence>
<dbReference type="EMBL" id="JBHULV010000050">
    <property type="protein sequence ID" value="MFD2732947.1"/>
    <property type="molecule type" value="Genomic_DNA"/>
</dbReference>
<reference evidence="3" key="1">
    <citation type="journal article" date="2019" name="Int. J. Syst. Evol. Microbiol.">
        <title>The Global Catalogue of Microorganisms (GCM) 10K type strain sequencing project: providing services to taxonomists for standard genome sequencing and annotation.</title>
        <authorList>
            <consortium name="The Broad Institute Genomics Platform"/>
            <consortium name="The Broad Institute Genome Sequencing Center for Infectious Disease"/>
            <person name="Wu L."/>
            <person name="Ma J."/>
        </authorList>
    </citation>
    <scope>NUCLEOTIDE SEQUENCE [LARGE SCALE GENOMIC DNA]</scope>
    <source>
        <strain evidence="3">KCTC 42456</strain>
    </source>
</reference>
<keyword evidence="1" id="KW-0732">Signal</keyword>
<gene>
    <name evidence="2" type="ORF">ACFSSE_14650</name>
</gene>
<dbReference type="RefSeq" id="WP_379047952.1">
    <property type="nucleotide sequence ID" value="NZ_JBHSKW010000069.1"/>
</dbReference>
<organism evidence="2 3">
    <name type="scientific">Pedobacter alpinus</name>
    <dbReference type="NCBI Taxonomy" id="1590643"/>
    <lineage>
        <taxon>Bacteria</taxon>
        <taxon>Pseudomonadati</taxon>
        <taxon>Bacteroidota</taxon>
        <taxon>Sphingobacteriia</taxon>
        <taxon>Sphingobacteriales</taxon>
        <taxon>Sphingobacteriaceae</taxon>
        <taxon>Pedobacter</taxon>
    </lineage>
</organism>
<proteinExistence type="predicted"/>
<feature type="chain" id="PRO_5046401509" description="Lipoprotein" evidence="1">
    <location>
        <begin position="22"/>
        <end position="175"/>
    </location>
</feature>
<dbReference type="Proteomes" id="UP001597546">
    <property type="component" value="Unassembled WGS sequence"/>
</dbReference>
<evidence type="ECO:0000313" key="3">
    <source>
        <dbReference type="Proteomes" id="UP001597546"/>
    </source>
</evidence>
<accession>A0ABW5TVV8</accession>
<name>A0ABW5TVV8_9SPHI</name>
<dbReference type="PROSITE" id="PS51257">
    <property type="entry name" value="PROKAR_LIPOPROTEIN"/>
    <property type="match status" value="1"/>
</dbReference>
<protein>
    <recommendedName>
        <fullName evidence="4">Lipoprotein</fullName>
    </recommendedName>
</protein>
<comment type="caution">
    <text evidence="2">The sequence shown here is derived from an EMBL/GenBank/DDBJ whole genome shotgun (WGS) entry which is preliminary data.</text>
</comment>
<evidence type="ECO:0000313" key="2">
    <source>
        <dbReference type="EMBL" id="MFD2732947.1"/>
    </source>
</evidence>
<sequence length="175" mass="19103">MKTLKKIILASIILLLTISCKKDDLLKATQSGSNNMVAKINGKVWQRKGCFGCLGGGSGISVVYNSNGLSIVAEQNDESQNITINLLLLNISANAKVQLRDSNGNPSTNSVAKIQDYQSNKFYVTTENNIGTVTITKFDPNKKIIAGIFELKAENENSPNDVINITDGWFDIKYN</sequence>
<keyword evidence="3" id="KW-1185">Reference proteome</keyword>
<feature type="signal peptide" evidence="1">
    <location>
        <begin position="1"/>
        <end position="21"/>
    </location>
</feature>
<evidence type="ECO:0008006" key="4">
    <source>
        <dbReference type="Google" id="ProtNLM"/>
    </source>
</evidence>